<accession>A0A3B1DTG1</accession>
<dbReference type="InterPro" id="IPR050923">
    <property type="entry name" value="Cell_Proc_Reg/RNA_Proc"/>
</dbReference>
<protein>
    <recommendedName>
        <fullName evidence="2">FHA domain-containing protein</fullName>
    </recommendedName>
</protein>
<dbReference type="SMART" id="SM00240">
    <property type="entry name" value="FHA"/>
    <property type="match status" value="1"/>
</dbReference>
<feature type="domain" description="FHA" evidence="2">
    <location>
        <begin position="25"/>
        <end position="75"/>
    </location>
</feature>
<feature type="non-terminal residue" evidence="3">
    <location>
        <position position="153"/>
    </location>
</feature>
<evidence type="ECO:0000256" key="1">
    <source>
        <dbReference type="SAM" id="MobiDB-lite"/>
    </source>
</evidence>
<dbReference type="EMBL" id="UOGK01000656">
    <property type="protein sequence ID" value="VAX42191.1"/>
    <property type="molecule type" value="Genomic_DNA"/>
</dbReference>
<dbReference type="CDD" id="cd00060">
    <property type="entry name" value="FHA"/>
    <property type="match status" value="1"/>
</dbReference>
<dbReference type="PANTHER" id="PTHR23308">
    <property type="entry name" value="NUCLEAR INHIBITOR OF PROTEIN PHOSPHATASE-1"/>
    <property type="match status" value="1"/>
</dbReference>
<feature type="region of interest" description="Disordered" evidence="1">
    <location>
        <begin position="1"/>
        <end position="37"/>
    </location>
</feature>
<dbReference type="Gene3D" id="2.60.200.20">
    <property type="match status" value="1"/>
</dbReference>
<dbReference type="InterPro" id="IPR000253">
    <property type="entry name" value="FHA_dom"/>
</dbReference>
<evidence type="ECO:0000313" key="3">
    <source>
        <dbReference type="EMBL" id="VAX42191.1"/>
    </source>
</evidence>
<dbReference type="Pfam" id="PF00498">
    <property type="entry name" value="FHA"/>
    <property type="match status" value="1"/>
</dbReference>
<gene>
    <name evidence="3" type="ORF">MNBD_PLANCTO03-2</name>
</gene>
<reference evidence="3" key="1">
    <citation type="submission" date="2018-06" db="EMBL/GenBank/DDBJ databases">
        <authorList>
            <person name="Zhirakovskaya E."/>
        </authorList>
    </citation>
    <scope>NUCLEOTIDE SEQUENCE</scope>
</reference>
<name>A0A3B1DTG1_9ZZZZ</name>
<sequence length="153" mass="16296">MPVPRLRLRQTDTDARPIRLGPDPISIGRHPANTIPITDDKASRKHCVVEVDPEGGFRVRDLGSRNGTRLNGFGIQESPIAPGDVIQIGKTEFLIEEAIGETDPADEAKASNANHAPEPDWAGDIARVLAGLPPKDQSPPDISLVSADGSPSD</sequence>
<dbReference type="PROSITE" id="PS50006">
    <property type="entry name" value="FHA_DOMAIN"/>
    <property type="match status" value="1"/>
</dbReference>
<organism evidence="3">
    <name type="scientific">hydrothermal vent metagenome</name>
    <dbReference type="NCBI Taxonomy" id="652676"/>
    <lineage>
        <taxon>unclassified sequences</taxon>
        <taxon>metagenomes</taxon>
        <taxon>ecological metagenomes</taxon>
    </lineage>
</organism>
<dbReference type="AlphaFoldDB" id="A0A3B1DTG1"/>
<evidence type="ECO:0000259" key="2">
    <source>
        <dbReference type="PROSITE" id="PS50006"/>
    </source>
</evidence>
<feature type="region of interest" description="Disordered" evidence="1">
    <location>
        <begin position="98"/>
        <end position="153"/>
    </location>
</feature>
<proteinExistence type="predicted"/>
<dbReference type="InterPro" id="IPR008984">
    <property type="entry name" value="SMAD_FHA_dom_sf"/>
</dbReference>
<dbReference type="SUPFAM" id="SSF49879">
    <property type="entry name" value="SMAD/FHA domain"/>
    <property type="match status" value="1"/>
</dbReference>